<protein>
    <recommendedName>
        <fullName evidence="3">AMP-dependent synthetase/ligase domain-containing protein</fullName>
    </recommendedName>
</protein>
<gene>
    <name evidence="2" type="ORF">BN1204_020700</name>
</gene>
<evidence type="ECO:0000256" key="1">
    <source>
        <dbReference type="SAM" id="MobiDB-lite"/>
    </source>
</evidence>
<evidence type="ECO:0000313" key="2">
    <source>
        <dbReference type="EMBL" id="CEL66251.1"/>
    </source>
</evidence>
<dbReference type="AlphaFoldDB" id="A0A0F7UB66"/>
<feature type="region of interest" description="Disordered" evidence="1">
    <location>
        <begin position="574"/>
        <end position="594"/>
    </location>
</feature>
<organism evidence="2">
    <name type="scientific">Neospora caninum (strain Liverpool)</name>
    <dbReference type="NCBI Taxonomy" id="572307"/>
    <lineage>
        <taxon>Eukaryota</taxon>
        <taxon>Sar</taxon>
        <taxon>Alveolata</taxon>
        <taxon>Apicomplexa</taxon>
        <taxon>Conoidasida</taxon>
        <taxon>Coccidia</taxon>
        <taxon>Eucoccidiorida</taxon>
        <taxon>Eimeriorina</taxon>
        <taxon>Sarcocystidae</taxon>
        <taxon>Neospora</taxon>
    </lineage>
</organism>
<reference evidence="2" key="1">
    <citation type="journal article" date="2015" name="PLoS ONE">
        <title>Comprehensive Evaluation of Toxoplasma gondii VEG and Neospora caninum LIV Genomes with Tachyzoite Stage Transcriptome and Proteome Defines Novel Transcript Features.</title>
        <authorList>
            <person name="Ramaprasad A."/>
            <person name="Mourier T."/>
            <person name="Naeem R."/>
            <person name="Malas T.B."/>
            <person name="Moussa E."/>
            <person name="Panigrahi A."/>
            <person name="Vermont S.J."/>
            <person name="Otto T.D."/>
            <person name="Wastling J."/>
            <person name="Pain A."/>
        </authorList>
    </citation>
    <scope>NUCLEOTIDE SEQUENCE</scope>
    <source>
        <strain evidence="2">Liverpool</strain>
    </source>
</reference>
<dbReference type="Gene3D" id="3.40.50.12780">
    <property type="entry name" value="N-terminal domain of ligase-like"/>
    <property type="match status" value="2"/>
</dbReference>
<evidence type="ECO:0008006" key="3">
    <source>
        <dbReference type="Google" id="ProtNLM"/>
    </source>
</evidence>
<sequence>MSLSHTVTHLRRAGRLPQLQTGKEAGCVGIPQGSLTFPSWQLTRSRIRHGGKPEPPLTFAASGRLPGIRGDKHKVLEGSSPLVSERAHLRPTYDGRRSIATLVERSLEKHRDRLFDVGASGQPITYQEVAEHARTISEALQAAAAYLHVTVTPPALRGQGAKGGPRHISTPSEDCAGAASVLECHEKPLNRATIGLIVPPNNVAILAHLLGVWQCGGVGILLPFPDPESLPFVADSTAAATASAANAAVLFGKGGKTLHTYRPDALVQGNTGPSVYGKTINPNSLPYSASQNGAHNRNNLERCAQLWEYQAAESQCRLLVVAPEVAPVAGEVAAKLSVPICVLRTCVGRAYDDANDAEGPREAEANSQERGLWPVRGRKKLEAKAYVPEVLHDSSRASNNIARWRLLESTAHQRTDSAATPSKTNEESFTEVDAPATHFFQGSAAHAPRAVVYSHKALSDQVVRNRELLHLTADDHVVILHLPSSGPPRNGADSSGSMRMLCTPKGLVAVALPAVAAGSALSLLASSDKLQDSFLPLPLQLQALQDRLPEGEKLPPQPEQRQAVLPIGYDSTEKASTRTTARGPWHVSERQEGSKVDATCADPNALEANALQMWERIACLHEKGRNTTRCRNRQDSKCEKAPLDASRQATVLAMDAATAATMLKVFETERRGARSERAHTAGVSHASRFSTVTSRDLARYRAAAKTLRLICICTDEGDLGASFSNRWSSCNQGGVIRIQPLLRRWQAVAGPDSKILHLCSLTETGLLMVGGPLSKDNPRSSERGEKADFGEVLHDQLSPNCRDSNADSLEATDWMEREDFTGYIAPGVQVEIDDETDQLRVRSGHMATGFHGRPRSTQESFDSGGLFRSSFGGSLVTNRPEDAGDGYGERGSAEQRVELFKCVYSAAVPRVPLLHRLIASFKNSPKMESHIEGYIKKKPIAGRDWNNLHAPRKHWKKMFL</sequence>
<name>A0A0F7UB66_NEOCL</name>
<dbReference type="EMBL" id="LN714481">
    <property type="protein sequence ID" value="CEL66251.1"/>
    <property type="molecule type" value="Genomic_DNA"/>
</dbReference>
<dbReference type="InterPro" id="IPR042099">
    <property type="entry name" value="ANL_N_sf"/>
</dbReference>
<proteinExistence type="predicted"/>
<accession>A0A0F7UB66</accession>
<dbReference type="SUPFAM" id="SSF56801">
    <property type="entry name" value="Acetyl-CoA synthetase-like"/>
    <property type="match status" value="1"/>
</dbReference>